<protein>
    <submittedName>
        <fullName evidence="3">Fam-l protein</fullName>
    </submittedName>
</protein>
<sequence length="276" mass="32680">MERKIKSFLLIEIAAFIILTWICHFNNDMSIFNKCFNKNNVDRKKHTRSYRLLGKHKQERRSPIIWIKEEIPINEVNEKEDISNSEKGSRRKIKQSDECSLHNMEEQQQYNKHKSIFETKSHFSYFEKKIFRELDYKDHRKHNRTISNKVYKKLIRKNYIIRSTLLLLFIFLVLMVPIADVSLRYLVDKGGLLKALGLFHANAGTLGTFVSTGGLLMDGLGIGKWNYVDIVKLSPILTYCVPFFILGIIIILAITYYYKKIIKYEKIKFRNKFNEL</sequence>
<accession>A0A1D3JGR8</accession>
<feature type="transmembrane region" description="Helical" evidence="2">
    <location>
        <begin position="236"/>
        <end position="258"/>
    </location>
</feature>
<proteinExistence type="predicted"/>
<gene>
    <name evidence="3" type="primary">PmUG01_00028200</name>
    <name evidence="3" type="ORF">PMUG01_00028200</name>
</gene>
<name>A0A1D3JGR8_PLAMA</name>
<dbReference type="KEGG" id="pmal:PMUG01_00028200"/>
<keyword evidence="4" id="KW-1185">Reference proteome</keyword>
<evidence type="ECO:0000313" key="4">
    <source>
        <dbReference type="Proteomes" id="UP000219813"/>
    </source>
</evidence>
<dbReference type="AlphaFoldDB" id="A0A1D3JGR8"/>
<evidence type="ECO:0000256" key="1">
    <source>
        <dbReference type="SAM" id="MobiDB-lite"/>
    </source>
</evidence>
<keyword evidence="2" id="KW-0812">Transmembrane</keyword>
<dbReference type="Proteomes" id="UP000219813">
    <property type="component" value="Unassembled WGS sequence"/>
</dbReference>
<dbReference type="VEuPathDB" id="PlasmoDB:PmUG01_00028200"/>
<dbReference type="Pfam" id="PF12420">
    <property type="entry name" value="DUF3671"/>
    <property type="match status" value="1"/>
</dbReference>
<evidence type="ECO:0000256" key="2">
    <source>
        <dbReference type="SAM" id="Phobius"/>
    </source>
</evidence>
<feature type="transmembrane region" description="Helical" evidence="2">
    <location>
        <begin position="195"/>
        <end position="216"/>
    </location>
</feature>
<keyword evidence="2" id="KW-0472">Membrane</keyword>
<dbReference type="EMBL" id="FLRL01000002">
    <property type="protein sequence ID" value="SBT85453.1"/>
    <property type="molecule type" value="Genomic_DNA"/>
</dbReference>
<feature type="transmembrane region" description="Helical" evidence="2">
    <location>
        <begin position="7"/>
        <end position="27"/>
    </location>
</feature>
<organism evidence="3 4">
    <name type="scientific">Plasmodium malariae</name>
    <dbReference type="NCBI Taxonomy" id="5858"/>
    <lineage>
        <taxon>Eukaryota</taxon>
        <taxon>Sar</taxon>
        <taxon>Alveolata</taxon>
        <taxon>Apicomplexa</taxon>
        <taxon>Aconoidasida</taxon>
        <taxon>Haemosporida</taxon>
        <taxon>Plasmodiidae</taxon>
        <taxon>Plasmodium</taxon>
        <taxon>Plasmodium (Plasmodium)</taxon>
    </lineage>
</organism>
<dbReference type="RefSeq" id="XP_028858869.1">
    <property type="nucleotide sequence ID" value="XM_029003688.1"/>
</dbReference>
<reference evidence="3 4" key="1">
    <citation type="submission" date="2016-06" db="EMBL/GenBank/DDBJ databases">
        <authorList>
            <consortium name="Pathogen Informatics"/>
        </authorList>
    </citation>
    <scope>NUCLEOTIDE SEQUENCE [LARGE SCALE GENOMIC DNA]</scope>
</reference>
<keyword evidence="2" id="KW-1133">Transmembrane helix</keyword>
<evidence type="ECO:0000313" key="3">
    <source>
        <dbReference type="EMBL" id="SBT85453.1"/>
    </source>
</evidence>
<feature type="region of interest" description="Disordered" evidence="1">
    <location>
        <begin position="79"/>
        <end position="98"/>
    </location>
</feature>
<dbReference type="GeneID" id="39865741"/>
<dbReference type="InterPro" id="IPR022139">
    <property type="entry name" value="Fam-L/Fam-M-like_plasmodium"/>
</dbReference>
<feature type="transmembrane region" description="Helical" evidence="2">
    <location>
        <begin position="159"/>
        <end position="183"/>
    </location>
</feature>